<feature type="domain" description="Transposase Synechocystis PCC 6803" evidence="3">
    <location>
        <begin position="1"/>
        <end position="93"/>
    </location>
</feature>
<dbReference type="EMBL" id="HACA01003109">
    <property type="protein sequence ID" value="CDW20470.1"/>
    <property type="molecule type" value="Transcribed_RNA"/>
</dbReference>
<evidence type="ECO:0000256" key="2">
    <source>
        <dbReference type="SAM" id="MobiDB-lite"/>
    </source>
</evidence>
<evidence type="ECO:0000256" key="1">
    <source>
        <dbReference type="ARBA" id="ARBA00004123"/>
    </source>
</evidence>
<dbReference type="AlphaFoldDB" id="A0A0K2T3W6"/>
<comment type="subcellular location">
    <subcellularLocation>
        <location evidence="1">Nucleus</location>
    </subcellularLocation>
</comment>
<evidence type="ECO:0000313" key="4">
    <source>
        <dbReference type="EMBL" id="CDW20470.1"/>
    </source>
</evidence>
<dbReference type="InterPro" id="IPR009057">
    <property type="entry name" value="Homeodomain-like_sf"/>
</dbReference>
<accession>A0A0K2T3W6</accession>
<dbReference type="Gene3D" id="1.10.10.60">
    <property type="entry name" value="Homeodomain-like"/>
    <property type="match status" value="1"/>
</dbReference>
<feature type="compositionally biased region" description="Polar residues" evidence="2">
    <location>
        <begin position="125"/>
        <end position="138"/>
    </location>
</feature>
<evidence type="ECO:0000259" key="3">
    <source>
        <dbReference type="Pfam" id="PF01710"/>
    </source>
</evidence>
<dbReference type="Pfam" id="PF01710">
    <property type="entry name" value="HTH_Tnp_IS630"/>
    <property type="match status" value="1"/>
</dbReference>
<reference evidence="4" key="1">
    <citation type="submission" date="2014-05" db="EMBL/GenBank/DDBJ databases">
        <authorList>
            <person name="Chronopoulou M."/>
        </authorList>
    </citation>
    <scope>NUCLEOTIDE SEQUENCE</scope>
    <source>
        <tissue evidence="4">Whole organism</tissue>
    </source>
</reference>
<proteinExistence type="predicted"/>
<dbReference type="SUPFAM" id="SSF46689">
    <property type="entry name" value="Homeodomain-like"/>
    <property type="match status" value="1"/>
</dbReference>
<protein>
    <recommendedName>
        <fullName evidence="3">Transposase Synechocystis PCC 6803 domain-containing protein</fullName>
    </recommendedName>
</protein>
<dbReference type="GO" id="GO:0005634">
    <property type="term" value="C:nucleus"/>
    <property type="evidence" value="ECO:0007669"/>
    <property type="project" value="UniProtKB-SubCell"/>
</dbReference>
<organism evidence="4">
    <name type="scientific">Lepeophtheirus salmonis</name>
    <name type="common">Salmon louse</name>
    <name type="synonym">Caligus salmonis</name>
    <dbReference type="NCBI Taxonomy" id="72036"/>
    <lineage>
        <taxon>Eukaryota</taxon>
        <taxon>Metazoa</taxon>
        <taxon>Ecdysozoa</taxon>
        <taxon>Arthropoda</taxon>
        <taxon>Crustacea</taxon>
        <taxon>Multicrustacea</taxon>
        <taxon>Hexanauplia</taxon>
        <taxon>Copepoda</taxon>
        <taxon>Siphonostomatoida</taxon>
        <taxon>Caligidae</taxon>
        <taxon>Lepeophtheirus</taxon>
    </lineage>
</organism>
<name>A0A0K2T3W6_LEPSM</name>
<dbReference type="InterPro" id="IPR002622">
    <property type="entry name" value="Transposase_14"/>
</dbReference>
<feature type="region of interest" description="Disordered" evidence="2">
    <location>
        <begin position="96"/>
        <end position="147"/>
    </location>
</feature>
<sequence length="163" mass="17951">MTLERDRRISIRALLNAGKTPTEVSKQLGVSRTTVYAVSKSETLERKKGSVKKAKLDLEELKKIALANPLKSMRAHARDLGVSHQTVQRAIKKGGWIEPCEDGGETTFDTSNGIKPSTPLLDSIESPQEEGQNQTGNHLQGPEDLDCRPCEEQAEALETLMNQ</sequence>